<dbReference type="Proteomes" id="UP000264693">
    <property type="component" value="Chromosome"/>
</dbReference>
<evidence type="ECO:0000313" key="7">
    <source>
        <dbReference type="Proteomes" id="UP000224740"/>
    </source>
</evidence>
<proteinExistence type="predicted"/>
<name>A0A347TP53_9BACT</name>
<dbReference type="GO" id="GO:0004040">
    <property type="term" value="F:amidase activity"/>
    <property type="evidence" value="ECO:0007669"/>
    <property type="project" value="InterPro"/>
</dbReference>
<evidence type="ECO:0000313" key="6">
    <source>
        <dbReference type="EMBL" id="PHO16647.1"/>
    </source>
</evidence>
<feature type="domain" description="Mannosyl-glycoprotein endo-beta-N-acetylglucosamidase-like" evidence="4">
    <location>
        <begin position="135"/>
        <end position="252"/>
    </location>
</feature>
<keyword evidence="3" id="KW-0472">Membrane</keyword>
<dbReference type="EMBL" id="CP032101">
    <property type="protein sequence ID" value="AXX88381.1"/>
    <property type="molecule type" value="Genomic_DNA"/>
</dbReference>
<keyword evidence="3" id="KW-0812">Transmembrane</keyword>
<evidence type="ECO:0000313" key="8">
    <source>
        <dbReference type="Proteomes" id="UP000264693"/>
    </source>
</evidence>
<keyword evidence="3" id="KW-1133">Transmembrane helix</keyword>
<evidence type="ECO:0000313" key="5">
    <source>
        <dbReference type="EMBL" id="AXX88381.1"/>
    </source>
</evidence>
<reference evidence="7" key="1">
    <citation type="submission" date="2017-09" db="EMBL/GenBank/DDBJ databases">
        <title>Arcobacter canalis sp. nov., a new species isolated from a water canal contaminated with urban sewage.</title>
        <authorList>
            <person name="Perez-Cataluna A."/>
            <person name="Salas-Masso N."/>
            <person name="Figueras M.J."/>
        </authorList>
    </citation>
    <scope>NUCLEOTIDE SEQUENCE [LARGE SCALE GENOMIC DNA]</scope>
    <source>
        <strain evidence="7">CECT 7727</strain>
    </source>
</reference>
<dbReference type="RefSeq" id="WP_099309866.1">
    <property type="nucleotide sequence ID" value="NZ_CP032101.1"/>
</dbReference>
<feature type="compositionally biased region" description="Polar residues" evidence="2">
    <location>
        <begin position="286"/>
        <end position="297"/>
    </location>
</feature>
<keyword evidence="7" id="KW-1185">Reference proteome</keyword>
<dbReference type="Pfam" id="PF01832">
    <property type="entry name" value="Glucosaminidase"/>
    <property type="match status" value="1"/>
</dbReference>
<evidence type="ECO:0000259" key="4">
    <source>
        <dbReference type="Pfam" id="PF01832"/>
    </source>
</evidence>
<evidence type="ECO:0000256" key="3">
    <source>
        <dbReference type="SAM" id="Phobius"/>
    </source>
</evidence>
<feature type="coiled-coil region" evidence="1">
    <location>
        <begin position="21"/>
        <end position="62"/>
    </location>
</feature>
<dbReference type="AlphaFoldDB" id="A0A347TP53"/>
<sequence>MKRNYLISMSIIVLLMFGYFYQLQNKQVKQLKQEIVKLNERIDTLEKSEESLKAKLDEALEKSKPKPIPVSVKKKRFIDMMVPALNEVYDELKQEFFQVQENIKQNKETEKLKKLKEFYKVDTNQELLYALKPHPKSIALAQGAMESAWGQSRFFKEANNIFGVWSFNKNEPRIAASGKRGSKTIWLKKYSSVKEAIKDYYITLSRSSAFKQFRKTNFENPDPFVLVTKLDRYSEKKAAYGKELAAMIKYNNFTKYDDKEFIVQKEQKQLTKEDAKKEEELEKNAIENSNDEVTTSNEIEESTKEETTNDMNIENEEEKSDNKVVEKKEEKSTEIKKEEQEVENKETPIKASQKEEQTK</sequence>
<dbReference type="Proteomes" id="UP000224740">
    <property type="component" value="Unassembled WGS sequence"/>
</dbReference>
<dbReference type="InterPro" id="IPR002901">
    <property type="entry name" value="MGlyc_endo_b_GlcNAc-like_dom"/>
</dbReference>
<dbReference type="PANTHER" id="PTHR40572:SF1">
    <property type="entry name" value="PROTEIN BAX"/>
    <property type="match status" value="1"/>
</dbReference>
<feature type="transmembrane region" description="Helical" evidence="3">
    <location>
        <begin position="6"/>
        <end position="23"/>
    </location>
</feature>
<feature type="compositionally biased region" description="Basic and acidic residues" evidence="2">
    <location>
        <begin position="320"/>
        <end position="359"/>
    </location>
</feature>
<dbReference type="PANTHER" id="PTHR40572">
    <property type="entry name" value="PROTEIN BAX"/>
    <property type="match status" value="1"/>
</dbReference>
<organism evidence="5 8">
    <name type="scientific">Malaciobacter marinus</name>
    <dbReference type="NCBI Taxonomy" id="505249"/>
    <lineage>
        <taxon>Bacteria</taxon>
        <taxon>Pseudomonadati</taxon>
        <taxon>Campylobacterota</taxon>
        <taxon>Epsilonproteobacteria</taxon>
        <taxon>Campylobacterales</taxon>
        <taxon>Arcobacteraceae</taxon>
        <taxon>Malaciobacter</taxon>
    </lineage>
</organism>
<dbReference type="InterPro" id="IPR053195">
    <property type="entry name" value="Bax-like"/>
</dbReference>
<evidence type="ECO:0000256" key="1">
    <source>
        <dbReference type="SAM" id="Coils"/>
    </source>
</evidence>
<evidence type="ECO:0000256" key="2">
    <source>
        <dbReference type="SAM" id="MobiDB-lite"/>
    </source>
</evidence>
<accession>A0A347TP53</accession>
<gene>
    <name evidence="5" type="ORF">AMRN_2683</name>
    <name evidence="6" type="ORF">CPH92_00500</name>
</gene>
<dbReference type="KEGG" id="amar:AMRN_2683"/>
<dbReference type="Gene3D" id="1.10.530.10">
    <property type="match status" value="1"/>
</dbReference>
<protein>
    <recommendedName>
        <fullName evidence="4">Mannosyl-glycoprotein endo-beta-N-acetylglucosamidase-like domain-containing protein</fullName>
    </recommendedName>
</protein>
<reference evidence="5 8" key="3">
    <citation type="submission" date="2018-08" db="EMBL/GenBank/DDBJ databases">
        <title>Complete genome of the Arcobacter marinus type strain JCM 15502.</title>
        <authorList>
            <person name="Miller W.G."/>
            <person name="Yee E."/>
            <person name="Huynh S."/>
            <person name="Parker C.T."/>
        </authorList>
    </citation>
    <scope>NUCLEOTIDE SEQUENCE [LARGE SCALE GENOMIC DNA]</scope>
    <source>
        <strain evidence="5 8">JCM 15502</strain>
    </source>
</reference>
<keyword evidence="1" id="KW-0175">Coiled coil</keyword>
<reference evidence="6" key="2">
    <citation type="submission" date="2017-09" db="EMBL/GenBank/DDBJ databases">
        <authorList>
            <person name="Perez-Cataluna A."/>
            <person name="Figueras M.J."/>
            <person name="Salas-Masso N."/>
        </authorList>
    </citation>
    <scope>NUCLEOTIDE SEQUENCE</scope>
    <source>
        <strain evidence="6">CECT 7727</strain>
    </source>
</reference>
<feature type="compositionally biased region" description="Basic and acidic residues" evidence="2">
    <location>
        <begin position="267"/>
        <end position="285"/>
    </location>
</feature>
<dbReference type="EMBL" id="NXAO01000002">
    <property type="protein sequence ID" value="PHO16647.1"/>
    <property type="molecule type" value="Genomic_DNA"/>
</dbReference>
<feature type="region of interest" description="Disordered" evidence="2">
    <location>
        <begin position="267"/>
        <end position="359"/>
    </location>
</feature>